<dbReference type="GO" id="GO:0004601">
    <property type="term" value="F:peroxidase activity"/>
    <property type="evidence" value="ECO:0007669"/>
    <property type="project" value="UniProtKB-KW"/>
</dbReference>
<evidence type="ECO:0000313" key="4">
    <source>
        <dbReference type="Proteomes" id="UP001250181"/>
    </source>
</evidence>
<proteinExistence type="predicted"/>
<dbReference type="PANTHER" id="PTHR34599:SF2">
    <property type="entry name" value="TRAF-TYPE DOMAIN-CONTAINING PROTEIN"/>
    <property type="match status" value="1"/>
</dbReference>
<name>A0ABU3QK65_9ACTN</name>
<evidence type="ECO:0000313" key="3">
    <source>
        <dbReference type="EMBL" id="MDT9682819.1"/>
    </source>
</evidence>
<sequence>MTVDKDHVIYWNKVLLRTFRQVTGASAAPTELARASAMVHTAIYDAANSAKCVRAVGCLGEPYLVKVPLRAGSAPDVDTAIDYAAFRVLMDVWPAFDFTADLDAAQAALPPTVTDTARADGADVGTRAAEAMIQARVGDGAGAATVYPGSTQPGFWRPTGSGAAVTPGWGRVRPFALPAVDQVLPPLPAGRTSMPELLASPEYAAQVNEVKRLGGTTSSARTPDQTTAAFFWANDLDGTYKPIGQIFANTQTVVAQNKLQTSGTAKLFALLSLALADAGVAAWHAKYETPIDLWRPESAINLDDDGNAETAADPSWRPLSKDRGGQSFSPPFPAYVSGHATFAGAWAKVMSFWFRGDAMTFDAGTEDPHAQGVIRRFGSFSSAARENALARLWLGVHYRWDAEQGLATGDKVADHVTARHLGMNTATDWVSFGTAYNKDTCPAQGQKLIDEHRWSQYRCDVLADGATFRLSVK</sequence>
<keyword evidence="3" id="KW-0560">Oxidoreductase</keyword>
<dbReference type="InterPro" id="IPR000326">
    <property type="entry name" value="PAP2/HPO"/>
</dbReference>
<feature type="region of interest" description="Disordered" evidence="1">
    <location>
        <begin position="304"/>
        <end position="324"/>
    </location>
</feature>
<keyword evidence="4" id="KW-1185">Reference proteome</keyword>
<dbReference type="PANTHER" id="PTHR34599">
    <property type="entry name" value="PEROXIDASE-RELATED"/>
    <property type="match status" value="1"/>
</dbReference>
<dbReference type="InterPro" id="IPR036938">
    <property type="entry name" value="PAP2/HPO_sf"/>
</dbReference>
<evidence type="ECO:0000256" key="1">
    <source>
        <dbReference type="SAM" id="MobiDB-lite"/>
    </source>
</evidence>
<dbReference type="EC" id="1.11.1.-" evidence="3"/>
<evidence type="ECO:0000259" key="2">
    <source>
        <dbReference type="Pfam" id="PF01569"/>
    </source>
</evidence>
<dbReference type="Gene3D" id="1.10.606.20">
    <property type="match status" value="1"/>
</dbReference>
<dbReference type="RefSeq" id="WP_315877899.1">
    <property type="nucleotide sequence ID" value="NZ_JAWCTQ010000012.1"/>
</dbReference>
<keyword evidence="3" id="KW-0575">Peroxidase</keyword>
<protein>
    <submittedName>
        <fullName evidence="3">Vanadium-dependent haloperoxidase</fullName>
        <ecNumber evidence="3">1.11.1.-</ecNumber>
    </submittedName>
</protein>
<dbReference type="EMBL" id="JAWCTQ010000012">
    <property type="protein sequence ID" value="MDT9682819.1"/>
    <property type="molecule type" value="Genomic_DNA"/>
</dbReference>
<dbReference type="Pfam" id="PF01569">
    <property type="entry name" value="PAP2"/>
    <property type="match status" value="1"/>
</dbReference>
<dbReference type="CDD" id="cd03398">
    <property type="entry name" value="PAP2_haloperoxidase"/>
    <property type="match status" value="1"/>
</dbReference>
<gene>
    <name evidence="3" type="ORF">RND61_12160</name>
</gene>
<organism evidence="3 4">
    <name type="scientific">Streptomyces tamarix</name>
    <dbReference type="NCBI Taxonomy" id="3078565"/>
    <lineage>
        <taxon>Bacteria</taxon>
        <taxon>Bacillati</taxon>
        <taxon>Actinomycetota</taxon>
        <taxon>Actinomycetes</taxon>
        <taxon>Kitasatosporales</taxon>
        <taxon>Streptomycetaceae</taxon>
        <taxon>Streptomyces</taxon>
    </lineage>
</organism>
<dbReference type="InterPro" id="IPR052559">
    <property type="entry name" value="V-haloperoxidase"/>
</dbReference>
<dbReference type="SUPFAM" id="SSF48317">
    <property type="entry name" value="Acid phosphatase/Vanadium-dependent haloperoxidase"/>
    <property type="match status" value="1"/>
</dbReference>
<comment type="caution">
    <text evidence="3">The sequence shown here is derived from an EMBL/GenBank/DDBJ whole genome shotgun (WGS) entry which is preliminary data.</text>
</comment>
<dbReference type="Proteomes" id="UP001250181">
    <property type="component" value="Unassembled WGS sequence"/>
</dbReference>
<feature type="domain" description="Phosphatidic acid phosphatase type 2/haloperoxidase" evidence="2">
    <location>
        <begin position="291"/>
        <end position="409"/>
    </location>
</feature>
<reference evidence="3 4" key="1">
    <citation type="submission" date="2023-09" db="EMBL/GenBank/DDBJ databases">
        <title>Streptomyces sp. nov.: A antagonism against Alternaria gaisen Producing Streptochlin, Isolated from Tamarix root soil.</title>
        <authorList>
            <person name="Chen Y."/>
        </authorList>
    </citation>
    <scope>NUCLEOTIDE SEQUENCE [LARGE SCALE GENOMIC DNA]</scope>
    <source>
        <strain evidence="3 4">TRM76323</strain>
    </source>
</reference>
<accession>A0ABU3QK65</accession>